<keyword evidence="7" id="KW-1133">Transmembrane helix</keyword>
<comment type="caution">
    <text evidence="8">The sequence shown here is derived from an EMBL/GenBank/DDBJ whole genome shotgun (WGS) entry which is preliminary data.</text>
</comment>
<evidence type="ECO:0000256" key="7">
    <source>
        <dbReference type="SAM" id="Phobius"/>
    </source>
</evidence>
<dbReference type="GO" id="GO:0008913">
    <property type="term" value="F:Kdo2-lipid IVA acyltransferase activity"/>
    <property type="evidence" value="ECO:0007669"/>
    <property type="project" value="UniProtKB-EC"/>
</dbReference>
<dbReference type="CDD" id="cd07984">
    <property type="entry name" value="LPLAT_LABLAT-like"/>
    <property type="match status" value="1"/>
</dbReference>
<comment type="subcellular location">
    <subcellularLocation>
        <location evidence="1">Cell inner membrane</location>
    </subcellularLocation>
</comment>
<accession>A0A840CM11</accession>
<evidence type="ECO:0000256" key="4">
    <source>
        <dbReference type="ARBA" id="ARBA00022679"/>
    </source>
</evidence>
<evidence type="ECO:0000256" key="5">
    <source>
        <dbReference type="ARBA" id="ARBA00023136"/>
    </source>
</evidence>
<dbReference type="PANTHER" id="PTHR30606">
    <property type="entry name" value="LIPID A BIOSYNTHESIS LAUROYL ACYLTRANSFERASE"/>
    <property type="match status" value="1"/>
</dbReference>
<dbReference type="InterPro" id="IPR004960">
    <property type="entry name" value="LipA_acyltrans"/>
</dbReference>
<dbReference type="Pfam" id="PF03279">
    <property type="entry name" value="Lip_A_acyltrans"/>
    <property type="match status" value="1"/>
</dbReference>
<dbReference type="PIRSF" id="PIRSF026649">
    <property type="entry name" value="MsbB"/>
    <property type="match status" value="1"/>
</dbReference>
<keyword evidence="4 8" id="KW-0808">Transferase</keyword>
<feature type="transmembrane region" description="Helical" evidence="7">
    <location>
        <begin position="12"/>
        <end position="35"/>
    </location>
</feature>
<organism evidence="8 9">
    <name type="scientific">Dysgonomonas hofstadii</name>
    <dbReference type="NCBI Taxonomy" id="637886"/>
    <lineage>
        <taxon>Bacteria</taxon>
        <taxon>Pseudomonadati</taxon>
        <taxon>Bacteroidota</taxon>
        <taxon>Bacteroidia</taxon>
        <taxon>Bacteroidales</taxon>
        <taxon>Dysgonomonadaceae</taxon>
        <taxon>Dysgonomonas</taxon>
    </lineage>
</organism>
<dbReference type="EC" id="2.3.1.241" evidence="8"/>
<dbReference type="AlphaFoldDB" id="A0A840CM11"/>
<dbReference type="GO" id="GO:0009247">
    <property type="term" value="P:glycolipid biosynthetic process"/>
    <property type="evidence" value="ECO:0007669"/>
    <property type="project" value="UniProtKB-ARBA"/>
</dbReference>
<dbReference type="EMBL" id="JACIEP010000003">
    <property type="protein sequence ID" value="MBB4035078.1"/>
    <property type="molecule type" value="Genomic_DNA"/>
</dbReference>
<dbReference type="GO" id="GO:0005886">
    <property type="term" value="C:plasma membrane"/>
    <property type="evidence" value="ECO:0007669"/>
    <property type="project" value="UniProtKB-SubCell"/>
</dbReference>
<keyword evidence="6 8" id="KW-0012">Acyltransferase</keyword>
<sequence>MDKLLYYILYFWMYLHALLPFRVLYILSDILYLFVYKIAGYRLKVVRGNLSLCFPEKTEKERNEIERRFYHHFCDYFVETIKLLHISDKQMAKRMQFDNMDLVRERMKKDGNSALMFLGHYCNWEWVPSITMQFRGVGEEDIMLGQIYKPLRNKAVDDLFLKIRSRFGSLSIPKNETLRAIIKLRREKKQILIGFMADQTPSAVNIHYWTDFLNQDTPVFTGVERIAKQTGYAVFYLDMEKIKRGYYKGTVRLIADKPKDEPDNRITETYIRAMEKTILRDPAYWLWTHKRWKRTHEEVERIQQIRK</sequence>
<evidence type="ECO:0000256" key="1">
    <source>
        <dbReference type="ARBA" id="ARBA00004533"/>
    </source>
</evidence>
<gene>
    <name evidence="8" type="ORF">GGR21_000967</name>
</gene>
<evidence type="ECO:0000313" key="8">
    <source>
        <dbReference type="EMBL" id="MBB4035078.1"/>
    </source>
</evidence>
<dbReference type="RefSeq" id="WP_183306028.1">
    <property type="nucleotide sequence ID" value="NZ_JACIEP010000003.1"/>
</dbReference>
<evidence type="ECO:0000256" key="2">
    <source>
        <dbReference type="ARBA" id="ARBA00022475"/>
    </source>
</evidence>
<keyword evidence="9" id="KW-1185">Reference proteome</keyword>
<proteinExistence type="predicted"/>
<keyword evidence="3" id="KW-0997">Cell inner membrane</keyword>
<keyword evidence="5 7" id="KW-0472">Membrane</keyword>
<reference evidence="8 9" key="1">
    <citation type="submission" date="2020-08" db="EMBL/GenBank/DDBJ databases">
        <title>Genomic Encyclopedia of Type Strains, Phase IV (KMG-IV): sequencing the most valuable type-strain genomes for metagenomic binning, comparative biology and taxonomic classification.</title>
        <authorList>
            <person name="Goeker M."/>
        </authorList>
    </citation>
    <scope>NUCLEOTIDE SEQUENCE [LARGE SCALE GENOMIC DNA]</scope>
    <source>
        <strain evidence="8 9">DSM 104969</strain>
    </source>
</reference>
<dbReference type="Proteomes" id="UP000555103">
    <property type="component" value="Unassembled WGS sequence"/>
</dbReference>
<evidence type="ECO:0000256" key="3">
    <source>
        <dbReference type="ARBA" id="ARBA00022519"/>
    </source>
</evidence>
<keyword evidence="2" id="KW-1003">Cell membrane</keyword>
<dbReference type="PANTHER" id="PTHR30606:SF10">
    <property type="entry name" value="PHOSPHATIDYLINOSITOL MANNOSIDE ACYLTRANSFERASE"/>
    <property type="match status" value="1"/>
</dbReference>
<name>A0A840CM11_9BACT</name>
<protein>
    <submittedName>
        <fullName evidence="8">KDO2-lipid IV(A) lauroyltransferase</fullName>
        <ecNumber evidence="8">2.3.1.241</ecNumber>
    </submittedName>
</protein>
<evidence type="ECO:0000313" key="9">
    <source>
        <dbReference type="Proteomes" id="UP000555103"/>
    </source>
</evidence>
<evidence type="ECO:0000256" key="6">
    <source>
        <dbReference type="ARBA" id="ARBA00023315"/>
    </source>
</evidence>
<keyword evidence="7" id="KW-0812">Transmembrane</keyword>